<reference evidence="1" key="1">
    <citation type="submission" date="2019-03" db="EMBL/GenBank/DDBJ databases">
        <title>Single cell metagenomics reveals metabolic interactions within the superorganism composed of flagellate Streblomastix strix and complex community of Bacteroidetes bacteria on its surface.</title>
        <authorList>
            <person name="Treitli S.C."/>
            <person name="Kolisko M."/>
            <person name="Husnik F."/>
            <person name="Keeling P."/>
            <person name="Hampl V."/>
        </authorList>
    </citation>
    <scope>NUCLEOTIDE SEQUENCE</scope>
    <source>
        <strain evidence="1">STM</strain>
    </source>
</reference>
<name>A0A5J4SK67_9ZZZZ</name>
<organism evidence="1">
    <name type="scientific">termite gut metagenome</name>
    <dbReference type="NCBI Taxonomy" id="433724"/>
    <lineage>
        <taxon>unclassified sequences</taxon>
        <taxon>metagenomes</taxon>
        <taxon>organismal metagenomes</taxon>
    </lineage>
</organism>
<proteinExistence type="predicted"/>
<dbReference type="AlphaFoldDB" id="A0A5J4SK67"/>
<protein>
    <submittedName>
        <fullName evidence="1">Uncharacterized protein</fullName>
    </submittedName>
</protein>
<evidence type="ECO:0000313" key="1">
    <source>
        <dbReference type="EMBL" id="KAA6346427.1"/>
    </source>
</evidence>
<gene>
    <name evidence="1" type="ORF">EZS27_006077</name>
</gene>
<dbReference type="EMBL" id="SNRY01000131">
    <property type="protein sequence ID" value="KAA6346427.1"/>
    <property type="molecule type" value="Genomic_DNA"/>
</dbReference>
<comment type="caution">
    <text evidence="1">The sequence shown here is derived from an EMBL/GenBank/DDBJ whole genome shotgun (WGS) entry which is preliminary data.</text>
</comment>
<sequence length="79" mass="8998">MKTIISYIKRRILASKVNKAINLASDLSEKDGRKYVVLFVKGIPCVYAKAELRLLIRKGAFKKGTRIQDLERIAVFTTK</sequence>
<accession>A0A5J4SK67</accession>